<dbReference type="Proteomes" id="UP000530654">
    <property type="component" value="Unassembled WGS sequence"/>
</dbReference>
<comment type="caution">
    <text evidence="2">The sequence shown here is derived from an EMBL/GenBank/DDBJ whole genome shotgun (WGS) entry which is preliminary data.</text>
</comment>
<dbReference type="AlphaFoldDB" id="A0A7Y2RB97"/>
<protein>
    <submittedName>
        <fullName evidence="2">Uncharacterized protein</fullName>
    </submittedName>
</protein>
<proteinExistence type="predicted"/>
<gene>
    <name evidence="2" type="ORF">HLI17_31915</name>
</gene>
<evidence type="ECO:0000256" key="1">
    <source>
        <dbReference type="SAM" id="MobiDB-lite"/>
    </source>
</evidence>
<sequence>MTNLPATLSTLKQEIGALTDKLAAARPDFIAECIDKLKAGGMMVPKTIAAAEFVREYTMALGGVPSYGLAVAVAKLKRGEYPDVKPDFMPLPAMLAAIARLETKTIRDDLARLREKEATLAEVAKPREKTSEEQKERIRQLHAQFKAAHAESKVGERFNPVPADMTPEQLEYWAQIQAIRDAPSITEEQHALRRKIASSMASAAQDDKQEAAE</sequence>
<organism evidence="2 3">
    <name type="scientific">Rhizobium laguerreae</name>
    <dbReference type="NCBI Taxonomy" id="1076926"/>
    <lineage>
        <taxon>Bacteria</taxon>
        <taxon>Pseudomonadati</taxon>
        <taxon>Pseudomonadota</taxon>
        <taxon>Alphaproteobacteria</taxon>
        <taxon>Hyphomicrobiales</taxon>
        <taxon>Rhizobiaceae</taxon>
        <taxon>Rhizobium/Agrobacterium group</taxon>
        <taxon>Rhizobium</taxon>
    </lineage>
</organism>
<reference evidence="2 3" key="1">
    <citation type="submission" date="2020-04" db="EMBL/GenBank/DDBJ databases">
        <title>Rhizobium bacterial biofertilizers improve the content of phenolic compounds of Lactuca sativa L. under non-saline and saline-stress conditions.</title>
        <authorList>
            <person name="Ayuso-Calles M."/>
            <person name="Garcia-Estevez I."/>
            <person name="Jimenez-Gomez A."/>
            <person name="Flores-Felix J.D."/>
            <person name="Escribano-Bailon M."/>
            <person name="Rivas R."/>
        </authorList>
    </citation>
    <scope>NUCLEOTIDE SEQUENCE [LARGE SCALE GENOMIC DNA]</scope>
    <source>
        <strain evidence="2 3">GPTR02</strain>
    </source>
</reference>
<accession>A0A7Y2RB97</accession>
<dbReference type="RefSeq" id="WP_170282837.1">
    <property type="nucleotide sequence ID" value="NZ_JABEQY010000047.1"/>
</dbReference>
<evidence type="ECO:0000313" key="2">
    <source>
        <dbReference type="EMBL" id="NNH67809.1"/>
    </source>
</evidence>
<feature type="region of interest" description="Disordered" evidence="1">
    <location>
        <begin position="190"/>
        <end position="213"/>
    </location>
</feature>
<dbReference type="EMBL" id="JABEQY010000047">
    <property type="protein sequence ID" value="NNH67809.1"/>
    <property type="molecule type" value="Genomic_DNA"/>
</dbReference>
<name>A0A7Y2RB97_9HYPH</name>
<evidence type="ECO:0000313" key="3">
    <source>
        <dbReference type="Proteomes" id="UP000530654"/>
    </source>
</evidence>